<gene>
    <name evidence="2" type="ORF">COB13_08710</name>
</gene>
<dbReference type="SUPFAM" id="SSF52833">
    <property type="entry name" value="Thioredoxin-like"/>
    <property type="match status" value="1"/>
</dbReference>
<feature type="chain" id="PRO_5012359367" evidence="1">
    <location>
        <begin position="24"/>
        <end position="124"/>
    </location>
</feature>
<reference evidence="2" key="2">
    <citation type="journal article" date="2018" name="ISME J.">
        <title>A dynamic microbial community with high functional redundancy inhabits the cold, oxic subseafloor aquifer.</title>
        <authorList>
            <person name="Tully B.J."/>
            <person name="Wheat C.G."/>
            <person name="Glazer B.T."/>
            <person name="Huber J.A."/>
        </authorList>
    </citation>
    <scope>NUCLEOTIDE SEQUENCE</scope>
    <source>
        <strain evidence="2">NORP83</strain>
    </source>
</reference>
<dbReference type="InterPro" id="IPR036249">
    <property type="entry name" value="Thioredoxin-like_sf"/>
</dbReference>
<reference key="1">
    <citation type="submission" date="2017-08" db="EMBL/GenBank/DDBJ databases">
        <title>A dynamic microbial community with high functional redundancy inhabits the cold, oxic subseafloor aquifer.</title>
        <authorList>
            <person name="Tully B.J."/>
            <person name="Wheat C.G."/>
            <person name="Glazer B.T."/>
            <person name="Huber J.A."/>
        </authorList>
    </citation>
    <scope>NUCLEOTIDE SEQUENCE [LARGE SCALE GENOMIC DNA]</scope>
</reference>
<organism evidence="2">
    <name type="scientific">OCS116 cluster bacterium</name>
    <dbReference type="NCBI Taxonomy" id="2030921"/>
    <lineage>
        <taxon>Bacteria</taxon>
        <taxon>Pseudomonadati</taxon>
        <taxon>Pseudomonadota</taxon>
        <taxon>Alphaproteobacteria</taxon>
        <taxon>OCS116 cluster</taxon>
    </lineage>
</organism>
<keyword evidence="1" id="KW-0732">Signal</keyword>
<evidence type="ECO:0000256" key="1">
    <source>
        <dbReference type="SAM" id="SignalP"/>
    </source>
</evidence>
<feature type="signal peptide" evidence="1">
    <location>
        <begin position="1"/>
        <end position="23"/>
    </location>
</feature>
<dbReference type="Gene3D" id="3.40.30.10">
    <property type="entry name" value="Glutaredoxin"/>
    <property type="match status" value="1"/>
</dbReference>
<name>A0A2A4Z2R4_9PROT</name>
<protein>
    <submittedName>
        <fullName evidence="2">SoxS protein</fullName>
    </submittedName>
</protein>
<sequence length="124" mass="14233">MRHFFKTVIVAATLTLSFASVQAAELLMFEHKGCVVCKKFKAEMLPKYLNSKYAKVMPIRSIIGDDPDPYKGLELKGFPFIYSPTFVLVQDGKELVRIQGFTGEKLFWQQMENLYANHKDKFSS</sequence>
<evidence type="ECO:0000313" key="2">
    <source>
        <dbReference type="EMBL" id="PCJ01030.1"/>
    </source>
</evidence>
<dbReference type="EMBL" id="NVUS01000009">
    <property type="protein sequence ID" value="PCJ01030.1"/>
    <property type="molecule type" value="Genomic_DNA"/>
</dbReference>
<comment type="caution">
    <text evidence="2">The sequence shown here is derived from an EMBL/GenBank/DDBJ whole genome shotgun (WGS) entry which is preliminary data.</text>
</comment>
<dbReference type="AlphaFoldDB" id="A0A2A4Z2R4"/>
<accession>A0A2A4Z2R4</accession>
<proteinExistence type="predicted"/>